<dbReference type="NCBIfam" id="TIGR02817">
    <property type="entry name" value="adh_fam_1"/>
    <property type="match status" value="1"/>
</dbReference>
<evidence type="ECO:0000256" key="1">
    <source>
        <dbReference type="ARBA" id="ARBA00010371"/>
    </source>
</evidence>
<reference evidence="5 6" key="1">
    <citation type="submission" date="2022-12" db="EMBL/GenBank/DDBJ databases">
        <title>Draft genome sequence of Paenibacillus sp. dW9.</title>
        <authorList>
            <person name="Choi E.-W."/>
            <person name="Kim D.-U."/>
        </authorList>
    </citation>
    <scope>NUCLEOTIDE SEQUENCE [LARGE SCALE GENOMIC DNA]</scope>
    <source>
        <strain evidence="6">dW9</strain>
    </source>
</reference>
<dbReference type="Gene3D" id="3.90.180.10">
    <property type="entry name" value="Medium-chain alcohol dehydrogenases, catalytic domain"/>
    <property type="match status" value="1"/>
</dbReference>
<evidence type="ECO:0000256" key="3">
    <source>
        <dbReference type="RuleBase" id="RU364000"/>
    </source>
</evidence>
<evidence type="ECO:0000256" key="2">
    <source>
        <dbReference type="ARBA" id="ARBA00022857"/>
    </source>
</evidence>
<evidence type="ECO:0000259" key="4">
    <source>
        <dbReference type="SMART" id="SM00829"/>
    </source>
</evidence>
<keyword evidence="3" id="KW-0560">Oxidoreductase</keyword>
<dbReference type="SUPFAM" id="SSF51735">
    <property type="entry name" value="NAD(P)-binding Rossmann-fold domains"/>
    <property type="match status" value="1"/>
</dbReference>
<dbReference type="RefSeq" id="WP_269885304.1">
    <property type="nucleotide sequence ID" value="NZ_JAQAGZ010000026.1"/>
</dbReference>
<dbReference type="EMBL" id="JAQAGZ010000026">
    <property type="protein sequence ID" value="MCZ8516692.1"/>
    <property type="molecule type" value="Genomic_DNA"/>
</dbReference>
<dbReference type="InterPro" id="IPR013154">
    <property type="entry name" value="ADH-like_N"/>
</dbReference>
<evidence type="ECO:0000313" key="6">
    <source>
        <dbReference type="Proteomes" id="UP001527882"/>
    </source>
</evidence>
<dbReference type="PANTHER" id="PTHR44154">
    <property type="entry name" value="QUINONE OXIDOREDUCTASE"/>
    <property type="match status" value="1"/>
</dbReference>
<evidence type="ECO:0000313" key="5">
    <source>
        <dbReference type="EMBL" id="MCZ8516692.1"/>
    </source>
</evidence>
<dbReference type="Pfam" id="PF08240">
    <property type="entry name" value="ADH_N"/>
    <property type="match status" value="1"/>
</dbReference>
<accession>A0ABT4QIJ4</accession>
<dbReference type="Pfam" id="PF00107">
    <property type="entry name" value="ADH_zinc_N"/>
    <property type="match status" value="1"/>
</dbReference>
<comment type="caution">
    <text evidence="5">The sequence shown here is derived from an EMBL/GenBank/DDBJ whole genome shotgun (WGS) entry which is preliminary data.</text>
</comment>
<feature type="domain" description="Enoyl reductase (ER)" evidence="4">
    <location>
        <begin position="19"/>
        <end position="341"/>
    </location>
</feature>
<dbReference type="InterPro" id="IPR011032">
    <property type="entry name" value="GroES-like_sf"/>
</dbReference>
<dbReference type="InterPro" id="IPR014182">
    <property type="entry name" value="ADH_Zn_typ-1"/>
</dbReference>
<dbReference type="CDD" id="cd08252">
    <property type="entry name" value="AL_MDR"/>
    <property type="match status" value="1"/>
</dbReference>
<proteinExistence type="inferred from homology"/>
<keyword evidence="6" id="KW-1185">Reference proteome</keyword>
<keyword evidence="3" id="KW-0479">Metal-binding</keyword>
<dbReference type="PANTHER" id="PTHR44154:SF1">
    <property type="entry name" value="QUINONE OXIDOREDUCTASE"/>
    <property type="match status" value="1"/>
</dbReference>
<dbReference type="InterPro" id="IPR020843">
    <property type="entry name" value="ER"/>
</dbReference>
<sequence>MSSNETMRAVGLYQYLPADHPESLLDVEVPKPAPTGRDLLVRIKAISVNPVDTRVRASNSKREEVPRVLGWDASGIVEETGPDCTLFHPGDEVYYAGSIVRPGTNSEFHLVDEMIVGRKPRTLDFAAAAALPLTSITAWEALYNRLGVSSQHAENSGRTILIIGAAGGVGSIAIQLAKLAGLTVIGTASRPESSAWAKSMGADHIINHHEAFMPQVRAIGIEYVDYIFCMYDTAVHWSSMVEAIKPQGKICSIVGTAEPLHLTQLQSKSVTFVWESMFTRPMFQTEDMEEQHKLLNRIADEIDMGRLRTTETRRLSPINAANLRKAHALLESKVMIGKLVIESFDRSPVE</sequence>
<protein>
    <recommendedName>
        <fullName evidence="3">Zinc-type alcohol dehydrogenase-like protein</fullName>
    </recommendedName>
</protein>
<dbReference type="InterPro" id="IPR013149">
    <property type="entry name" value="ADH-like_C"/>
</dbReference>
<keyword evidence="3" id="KW-0862">Zinc</keyword>
<keyword evidence="2" id="KW-0521">NADP</keyword>
<comment type="similarity">
    <text evidence="1 3">Belongs to the zinc-containing alcohol dehydrogenase family. Quinone oxidoreductase subfamily.</text>
</comment>
<dbReference type="SMART" id="SM00829">
    <property type="entry name" value="PKS_ER"/>
    <property type="match status" value="1"/>
</dbReference>
<name>A0ABT4QIJ4_9BACL</name>
<gene>
    <name evidence="5" type="ORF">O9H85_30795</name>
</gene>
<organism evidence="5 6">
    <name type="scientific">Paenibacillus gyeongsangnamensis</name>
    <dbReference type="NCBI Taxonomy" id="3388067"/>
    <lineage>
        <taxon>Bacteria</taxon>
        <taxon>Bacillati</taxon>
        <taxon>Bacillota</taxon>
        <taxon>Bacilli</taxon>
        <taxon>Bacillales</taxon>
        <taxon>Paenibacillaceae</taxon>
        <taxon>Paenibacillus</taxon>
    </lineage>
</organism>
<dbReference type="SUPFAM" id="SSF50129">
    <property type="entry name" value="GroES-like"/>
    <property type="match status" value="1"/>
</dbReference>
<dbReference type="Gene3D" id="3.40.50.720">
    <property type="entry name" value="NAD(P)-binding Rossmann-like Domain"/>
    <property type="match status" value="1"/>
</dbReference>
<dbReference type="InterPro" id="IPR036291">
    <property type="entry name" value="NAD(P)-bd_dom_sf"/>
</dbReference>
<dbReference type="InterPro" id="IPR051603">
    <property type="entry name" value="Zinc-ADH_QOR/CCCR"/>
</dbReference>
<dbReference type="Proteomes" id="UP001527882">
    <property type="component" value="Unassembled WGS sequence"/>
</dbReference>